<proteinExistence type="predicted"/>
<protein>
    <recommendedName>
        <fullName evidence="2">Polysaccharide lyase 14 domain-containing protein</fullName>
    </recommendedName>
</protein>
<organism evidence="4 5">
    <name type="scientific">Rotaria sordida</name>
    <dbReference type="NCBI Taxonomy" id="392033"/>
    <lineage>
        <taxon>Eukaryota</taxon>
        <taxon>Metazoa</taxon>
        <taxon>Spiralia</taxon>
        <taxon>Gnathifera</taxon>
        <taxon>Rotifera</taxon>
        <taxon>Eurotatoria</taxon>
        <taxon>Bdelloidea</taxon>
        <taxon>Philodinida</taxon>
        <taxon>Philodinidae</taxon>
        <taxon>Rotaria</taxon>
    </lineage>
</organism>
<dbReference type="Gene3D" id="2.60.120.200">
    <property type="match status" value="1"/>
</dbReference>
<name>A0A815UGE4_9BILA</name>
<feature type="chain" id="PRO_5036228966" description="Polysaccharide lyase 14 domain-containing protein" evidence="1">
    <location>
        <begin position="24"/>
        <end position="263"/>
    </location>
</feature>
<feature type="domain" description="Polysaccharide lyase 14" evidence="2">
    <location>
        <begin position="93"/>
        <end position="256"/>
    </location>
</feature>
<evidence type="ECO:0000256" key="1">
    <source>
        <dbReference type="SAM" id="SignalP"/>
    </source>
</evidence>
<evidence type="ECO:0000313" key="3">
    <source>
        <dbReference type="EMBL" id="CAF1232154.1"/>
    </source>
</evidence>
<dbReference type="PANTHER" id="PTHR40124:SF1">
    <property type="entry name" value="DISAGGREGATASE RELATED REPEAT PROTEIN"/>
    <property type="match status" value="1"/>
</dbReference>
<accession>A0A815UGE4</accession>
<dbReference type="AlphaFoldDB" id="A0A815UGE4"/>
<evidence type="ECO:0000313" key="4">
    <source>
        <dbReference type="EMBL" id="CAF1513601.1"/>
    </source>
</evidence>
<evidence type="ECO:0000313" key="5">
    <source>
        <dbReference type="Proteomes" id="UP000663870"/>
    </source>
</evidence>
<sequence>MKLFTTTAVTVVLSLILIDFVSTQLYQKSINWDNRAQGQYTDAMAKADFGSVSGWKNDRASISDGKLRITLRKNALGGESGIISNTRIPDGSAYELDFDVRFHSQFDWSRGGKVGFGFGIGNRNTGCNPPKDGAGGTLRLMWYNDNKRVYFIPYVYYYGMPGQCGDKFGKSYPSTGSIEKGKLYRVHMYVKSNTGNNANGHVQIKINGEVLIDQSIRWTTNDSKRLINNLSFHTFRGGSEDHWKSNVDSMIYYDNLSVRQISK</sequence>
<evidence type="ECO:0000259" key="2">
    <source>
        <dbReference type="Pfam" id="PF21294"/>
    </source>
</evidence>
<dbReference type="EMBL" id="CAJNOH010001581">
    <property type="protein sequence ID" value="CAF1232154.1"/>
    <property type="molecule type" value="Genomic_DNA"/>
</dbReference>
<dbReference type="Pfam" id="PF21294">
    <property type="entry name" value="Polysacc_lyase_14"/>
    <property type="match status" value="1"/>
</dbReference>
<feature type="signal peptide" evidence="1">
    <location>
        <begin position="1"/>
        <end position="23"/>
    </location>
</feature>
<dbReference type="Proteomes" id="UP000663870">
    <property type="component" value="Unassembled WGS sequence"/>
</dbReference>
<keyword evidence="1" id="KW-0732">Signal</keyword>
<dbReference type="EMBL" id="CAJNOL010002582">
    <property type="protein sequence ID" value="CAF1513601.1"/>
    <property type="molecule type" value="Genomic_DNA"/>
</dbReference>
<dbReference type="Proteomes" id="UP000663854">
    <property type="component" value="Unassembled WGS sequence"/>
</dbReference>
<dbReference type="InterPro" id="IPR048958">
    <property type="entry name" value="Polysacc_lyase_14"/>
</dbReference>
<keyword evidence="5" id="KW-1185">Reference proteome</keyword>
<gene>
    <name evidence="4" type="ORF">JXQ802_LOCUS41138</name>
    <name evidence="3" type="ORF">PYM288_LOCUS26438</name>
</gene>
<dbReference type="PANTHER" id="PTHR40124">
    <property type="match status" value="1"/>
</dbReference>
<comment type="caution">
    <text evidence="4">The sequence shown here is derived from an EMBL/GenBank/DDBJ whole genome shotgun (WGS) entry which is preliminary data.</text>
</comment>
<reference evidence="4" key="1">
    <citation type="submission" date="2021-02" db="EMBL/GenBank/DDBJ databases">
        <authorList>
            <person name="Nowell W R."/>
        </authorList>
    </citation>
    <scope>NUCLEOTIDE SEQUENCE</scope>
</reference>